<feature type="domain" description="FAD/NAD(P)-binding" evidence="4">
    <location>
        <begin position="5"/>
        <end position="278"/>
    </location>
</feature>
<keyword evidence="2" id="KW-0285">Flavoprotein</keyword>
<evidence type="ECO:0000313" key="5">
    <source>
        <dbReference type="EMBL" id="KAB0570793.1"/>
    </source>
</evidence>
<dbReference type="Gene3D" id="3.50.50.60">
    <property type="entry name" value="FAD/NAD(P)-binding domain"/>
    <property type="match status" value="2"/>
</dbReference>
<sequence>MTHHDAIIIGGSFAGLTAATYIARGRRSVRVIDAGEPRNRFAEHSHGFFAQDGSNPAAMLETARAQVQAYPSVTITHGKAIGGVGEIDDFSVQLDSGETVRGRRLIFAFGISDVLPDVPGLAERWGSSVIHCPYCHGYEFSGRKLGVLNLSPMSVHQAMLIAEWGPTTFYLNGGDEPDAATLTELEKRGINIESAKVAHLRGEGTSLSEIELADGRMSSAEALYIAPRNRLNSSIAEQFGCTLEDMPLGKTIKTDEMKATSVAGIYAAGDVSRGAHSVAWSVSDGVTAGVSAHRSLVFQS</sequence>
<evidence type="ECO:0000256" key="1">
    <source>
        <dbReference type="ARBA" id="ARBA00018719"/>
    </source>
</evidence>
<comment type="caution">
    <text evidence="5">The sequence shown here is derived from an EMBL/GenBank/DDBJ whole genome shotgun (WGS) entry which is preliminary data.</text>
</comment>
<dbReference type="InterPro" id="IPR036188">
    <property type="entry name" value="FAD/NAD-bd_sf"/>
</dbReference>
<gene>
    <name evidence="5" type="ORF">F7Q93_12455</name>
</gene>
<dbReference type="PRINTS" id="PR00368">
    <property type="entry name" value="FADPNR"/>
</dbReference>
<dbReference type="EMBL" id="VZPE01000005">
    <property type="protein sequence ID" value="KAB0570793.1"/>
    <property type="molecule type" value="Genomic_DNA"/>
</dbReference>
<dbReference type="InterPro" id="IPR050097">
    <property type="entry name" value="Ferredoxin-NADP_redctase_2"/>
</dbReference>
<dbReference type="GO" id="GO:0016491">
    <property type="term" value="F:oxidoreductase activity"/>
    <property type="evidence" value="ECO:0007669"/>
    <property type="project" value="UniProtKB-KW"/>
</dbReference>
<evidence type="ECO:0000259" key="4">
    <source>
        <dbReference type="Pfam" id="PF07992"/>
    </source>
</evidence>
<name>A0A643EZC4_9HYPH</name>
<protein>
    <recommendedName>
        <fullName evidence="1">Thioredoxin reductase</fullName>
    </recommendedName>
</protein>
<evidence type="ECO:0000256" key="3">
    <source>
        <dbReference type="ARBA" id="ARBA00023002"/>
    </source>
</evidence>
<dbReference type="PRINTS" id="PR00469">
    <property type="entry name" value="PNDRDTASEII"/>
</dbReference>
<reference evidence="5" key="1">
    <citation type="submission" date="2019-09" db="EMBL/GenBank/DDBJ databases">
        <title>Draft genome sequences of 48 bacterial type strains from the CCUG.</title>
        <authorList>
            <person name="Tunovic T."/>
            <person name="Pineiro-Iglesias B."/>
            <person name="Unosson C."/>
            <person name="Inganas E."/>
            <person name="Ohlen M."/>
            <person name="Cardew S."/>
            <person name="Jensie-Markopoulos S."/>
            <person name="Salva-Serra F."/>
            <person name="Jaen-Luchoro D."/>
            <person name="Karlsson R."/>
            <person name="Svensson-Stadler L."/>
            <person name="Chun J."/>
            <person name="Moore E."/>
        </authorList>
    </citation>
    <scope>NUCLEOTIDE SEQUENCE</scope>
    <source>
        <strain evidence="5">CCUG 50899</strain>
    </source>
</reference>
<dbReference type="InterPro" id="IPR023753">
    <property type="entry name" value="FAD/NAD-binding_dom"/>
</dbReference>
<evidence type="ECO:0000256" key="2">
    <source>
        <dbReference type="ARBA" id="ARBA00022630"/>
    </source>
</evidence>
<dbReference type="SUPFAM" id="SSF51905">
    <property type="entry name" value="FAD/NAD(P)-binding domain"/>
    <property type="match status" value="1"/>
</dbReference>
<dbReference type="PANTHER" id="PTHR48105">
    <property type="entry name" value="THIOREDOXIN REDUCTASE 1-RELATED-RELATED"/>
    <property type="match status" value="1"/>
</dbReference>
<dbReference type="Pfam" id="PF07992">
    <property type="entry name" value="Pyr_redox_2"/>
    <property type="match status" value="1"/>
</dbReference>
<keyword evidence="3" id="KW-0560">Oxidoreductase</keyword>
<accession>A0A643EZC4</accession>
<dbReference type="AlphaFoldDB" id="A0A643EZC4"/>
<dbReference type="RefSeq" id="WP_128093892.1">
    <property type="nucleotide sequence ID" value="NZ_JBHEEN010000005.1"/>
</dbReference>
<organism evidence="5">
    <name type="scientific">Brucella pituitosa</name>
    <dbReference type="NCBI Taxonomy" id="571256"/>
    <lineage>
        <taxon>Bacteria</taxon>
        <taxon>Pseudomonadati</taxon>
        <taxon>Pseudomonadota</taxon>
        <taxon>Alphaproteobacteria</taxon>
        <taxon>Hyphomicrobiales</taxon>
        <taxon>Brucellaceae</taxon>
        <taxon>Brucella/Ochrobactrum group</taxon>
        <taxon>Brucella</taxon>
    </lineage>
</organism>
<proteinExistence type="predicted"/>